<sequence length="571" mass="63896">MQPNFADGRRFHFGSLEGNPLLYQQQQHLHQQHAASNQHYGVTYDQLHSSAAAIDDDEDMLDIQDISTTRAKADHKAILDEFERRKVASSLAVPTDDKRVRARLREFGDPMTLFGEGPAERRDRLRFIMSQRYHQDIEDEAAERASEAGSETDESGADDDEDGLPPEKRDFFYPGSDDIREVRKAIADFSLPRAERRVAQQLAELDIPMPQRKMIRHEWYTHLKSYTTLSSQFGDDRPTSTCTFAPDSKSLATASFSGLLKLWDVPSCKALMTYRGHTERVGTIAFHPDMKTNLESDHVAFASGASDGSLNLFALSKDTPVACFDGHLIRITRVAFHPSGRYLASASYDQTWRLWDVSTQKELLLQEGHYREVYGLVFQNDGALLATGGSDAHGRIWDLRTGRCIMSLSGHVQGITSMDWSRNGYTIASGSLDNSVRIWDVRKGESVYMIPAHKNVVSSVKFFNASDDFDFRPVGIAGAGNAMSIDSDHVPASVGIRDAVVRRRLLSSSFLVSCSFDGTTKLWTEGDWKPLRSLVGQESKVMCCDVSRDGQYIATASYDRTFKLYSPEGQA</sequence>
<dbReference type="EMBL" id="QEAN01000030">
    <property type="protein sequence ID" value="TPX52697.1"/>
    <property type="molecule type" value="Genomic_DNA"/>
</dbReference>
<dbReference type="SUPFAM" id="SSF158230">
    <property type="entry name" value="PRP4-like"/>
    <property type="match status" value="1"/>
</dbReference>
<proteinExistence type="predicted"/>
<dbReference type="FunFam" id="2.130.10.10:FF:001211">
    <property type="entry name" value="CBN-PRP-4 protein"/>
    <property type="match status" value="1"/>
</dbReference>
<dbReference type="GO" id="GO:0000398">
    <property type="term" value="P:mRNA splicing, via spliceosome"/>
    <property type="evidence" value="ECO:0007669"/>
    <property type="project" value="TreeGrafter"/>
</dbReference>
<protein>
    <recommendedName>
        <fullName evidence="5">Pre-mRNA processing factor 4 (PRP4)-like domain-containing protein</fullName>
    </recommendedName>
</protein>
<dbReference type="PROSITE" id="PS50294">
    <property type="entry name" value="WD_REPEATS_REGION"/>
    <property type="match status" value="4"/>
</dbReference>
<dbReference type="PROSITE" id="PS00678">
    <property type="entry name" value="WD_REPEATS_1"/>
    <property type="match status" value="2"/>
</dbReference>
<dbReference type="InterPro" id="IPR036285">
    <property type="entry name" value="PRP4-like_sf"/>
</dbReference>
<dbReference type="PRINTS" id="PR00320">
    <property type="entry name" value="GPROTEINBRPT"/>
</dbReference>
<dbReference type="PROSITE" id="PS50082">
    <property type="entry name" value="WD_REPEATS_2"/>
    <property type="match status" value="5"/>
</dbReference>
<feature type="compositionally biased region" description="Acidic residues" evidence="4">
    <location>
        <begin position="150"/>
        <end position="164"/>
    </location>
</feature>
<dbReference type="InterPro" id="IPR036322">
    <property type="entry name" value="WD40_repeat_dom_sf"/>
</dbReference>
<evidence type="ECO:0000313" key="8">
    <source>
        <dbReference type="Proteomes" id="UP000317494"/>
    </source>
</evidence>
<reference evidence="8 9" key="1">
    <citation type="journal article" date="2019" name="Sci. Rep.">
        <title>Comparative genomics of chytrid fungi reveal insights into the obligate biotrophic and pathogenic lifestyle of Synchytrium endobioticum.</title>
        <authorList>
            <person name="van de Vossenberg B.T.L.H."/>
            <person name="Warris S."/>
            <person name="Nguyen H.D.T."/>
            <person name="van Gent-Pelzer M.P.E."/>
            <person name="Joly D.L."/>
            <person name="van de Geest H.C."/>
            <person name="Bonants P.J.M."/>
            <person name="Smith D.S."/>
            <person name="Levesque C.A."/>
            <person name="van der Lee T.A.J."/>
        </authorList>
    </citation>
    <scope>NUCLEOTIDE SEQUENCE [LARGE SCALE GENOMIC DNA]</scope>
    <source>
        <strain evidence="6 9">LEV6574</strain>
        <strain evidence="7 8">MB42</strain>
    </source>
</reference>
<dbReference type="Proteomes" id="UP000317494">
    <property type="component" value="Unassembled WGS sequence"/>
</dbReference>
<dbReference type="InterPro" id="IPR001680">
    <property type="entry name" value="WD40_rpt"/>
</dbReference>
<dbReference type="CDD" id="cd00200">
    <property type="entry name" value="WD40"/>
    <property type="match status" value="1"/>
</dbReference>
<dbReference type="PANTHER" id="PTHR19846:SF0">
    <property type="entry name" value="PRE-MRNA PROCESSING FACTOR 4"/>
    <property type="match status" value="1"/>
</dbReference>
<keyword evidence="8" id="KW-1185">Reference proteome</keyword>
<dbReference type="GO" id="GO:0046540">
    <property type="term" value="C:U4/U6 x U5 tri-snRNP complex"/>
    <property type="evidence" value="ECO:0007669"/>
    <property type="project" value="TreeGrafter"/>
</dbReference>
<evidence type="ECO:0000256" key="2">
    <source>
        <dbReference type="ARBA" id="ARBA00022737"/>
    </source>
</evidence>
<evidence type="ECO:0000259" key="5">
    <source>
        <dbReference type="SMART" id="SM00500"/>
    </source>
</evidence>
<dbReference type="InterPro" id="IPR014906">
    <property type="entry name" value="PRP4-like"/>
</dbReference>
<feature type="repeat" description="WD" evidence="3">
    <location>
        <begin position="324"/>
        <end position="365"/>
    </location>
</feature>
<dbReference type="GO" id="GO:0030621">
    <property type="term" value="F:U4 snRNA binding"/>
    <property type="evidence" value="ECO:0007669"/>
    <property type="project" value="TreeGrafter"/>
</dbReference>
<accession>A0A507DND0</accession>
<feature type="repeat" description="WD" evidence="3">
    <location>
        <begin position="366"/>
        <end position="407"/>
    </location>
</feature>
<feature type="region of interest" description="Disordered" evidence="4">
    <location>
        <begin position="139"/>
        <end position="174"/>
    </location>
</feature>
<dbReference type="GO" id="GO:0017070">
    <property type="term" value="F:U6 snRNA binding"/>
    <property type="evidence" value="ECO:0007669"/>
    <property type="project" value="TreeGrafter"/>
</dbReference>
<evidence type="ECO:0000256" key="4">
    <source>
        <dbReference type="SAM" id="MobiDB-lite"/>
    </source>
</evidence>
<evidence type="ECO:0000313" key="6">
    <source>
        <dbReference type="EMBL" id="TPX50748.1"/>
    </source>
</evidence>
<dbReference type="Pfam" id="PF00400">
    <property type="entry name" value="WD40"/>
    <property type="match status" value="7"/>
</dbReference>
<comment type="caution">
    <text evidence="7">The sequence shown here is derived from an EMBL/GenBank/DDBJ whole genome shotgun (WGS) entry which is preliminary data.</text>
</comment>
<organism evidence="7 8">
    <name type="scientific">Synchytrium endobioticum</name>
    <dbReference type="NCBI Taxonomy" id="286115"/>
    <lineage>
        <taxon>Eukaryota</taxon>
        <taxon>Fungi</taxon>
        <taxon>Fungi incertae sedis</taxon>
        <taxon>Chytridiomycota</taxon>
        <taxon>Chytridiomycota incertae sedis</taxon>
        <taxon>Chytridiomycetes</taxon>
        <taxon>Synchytriales</taxon>
        <taxon>Synchytriaceae</taxon>
        <taxon>Synchytrium</taxon>
    </lineage>
</organism>
<keyword evidence="1 3" id="KW-0853">WD repeat</keyword>
<dbReference type="SMART" id="SM00500">
    <property type="entry name" value="SFM"/>
    <property type="match status" value="1"/>
</dbReference>
<dbReference type="InterPro" id="IPR019775">
    <property type="entry name" value="WD40_repeat_CS"/>
</dbReference>
<dbReference type="SUPFAM" id="SSF50978">
    <property type="entry name" value="WD40 repeat-like"/>
    <property type="match status" value="1"/>
</dbReference>
<evidence type="ECO:0000256" key="1">
    <source>
        <dbReference type="ARBA" id="ARBA00022574"/>
    </source>
</evidence>
<feature type="repeat" description="WD" evidence="3">
    <location>
        <begin position="408"/>
        <end position="449"/>
    </location>
</feature>
<feature type="domain" description="Pre-mRNA processing factor 4 (PRP4)-like" evidence="5">
    <location>
        <begin position="95"/>
        <end position="147"/>
    </location>
</feature>
<dbReference type="Gene3D" id="2.130.10.10">
    <property type="entry name" value="YVTN repeat-like/Quinoprotein amine dehydrogenase"/>
    <property type="match status" value="3"/>
</dbReference>
<dbReference type="PANTHER" id="PTHR19846">
    <property type="entry name" value="WD40 REPEAT PROTEIN"/>
    <property type="match status" value="1"/>
</dbReference>
<dbReference type="AlphaFoldDB" id="A0A507DND0"/>
<dbReference type="Gene3D" id="4.10.280.110">
    <property type="entry name" value="Pre-mRNA processing factor 4 domain"/>
    <property type="match status" value="1"/>
</dbReference>
<dbReference type="Proteomes" id="UP000320475">
    <property type="component" value="Unassembled WGS sequence"/>
</dbReference>
<dbReference type="InterPro" id="IPR015943">
    <property type="entry name" value="WD40/YVTN_repeat-like_dom_sf"/>
</dbReference>
<dbReference type="SMART" id="SM00320">
    <property type="entry name" value="WD40"/>
    <property type="match status" value="7"/>
</dbReference>
<name>A0A507DND0_9FUNG</name>
<dbReference type="Pfam" id="PF08799">
    <property type="entry name" value="PRP4"/>
    <property type="match status" value="1"/>
</dbReference>
<dbReference type="EMBL" id="QEAM01000013">
    <property type="protein sequence ID" value="TPX50748.1"/>
    <property type="molecule type" value="Genomic_DNA"/>
</dbReference>
<feature type="compositionally biased region" description="Basic and acidic residues" evidence="4">
    <location>
        <begin position="165"/>
        <end position="174"/>
    </location>
</feature>
<dbReference type="VEuPathDB" id="FungiDB:SeMB42_g01236"/>
<dbReference type="OrthoDB" id="540662at2759"/>
<gene>
    <name evidence="6" type="ORF">SeLEV6574_g00704</name>
    <name evidence="7" type="ORF">SeMB42_g01236</name>
</gene>
<evidence type="ECO:0000313" key="9">
    <source>
        <dbReference type="Proteomes" id="UP000320475"/>
    </source>
</evidence>
<keyword evidence="2" id="KW-0677">Repeat</keyword>
<dbReference type="InterPro" id="IPR020472">
    <property type="entry name" value="WD40_PAC1"/>
</dbReference>
<feature type="repeat" description="WD" evidence="3">
    <location>
        <begin position="232"/>
        <end position="273"/>
    </location>
</feature>
<dbReference type="STRING" id="286115.A0A507DND0"/>
<feature type="repeat" description="WD" evidence="3">
    <location>
        <begin position="534"/>
        <end position="571"/>
    </location>
</feature>
<evidence type="ECO:0000313" key="7">
    <source>
        <dbReference type="EMBL" id="TPX52697.1"/>
    </source>
</evidence>
<evidence type="ECO:0000256" key="3">
    <source>
        <dbReference type="PROSITE-ProRule" id="PRU00221"/>
    </source>
</evidence>